<dbReference type="Proteomes" id="UP000745859">
    <property type="component" value="Unassembled WGS sequence"/>
</dbReference>
<reference evidence="1 2" key="1">
    <citation type="submission" date="2020-03" db="EMBL/GenBank/DDBJ databases">
        <title>Genomic Encyclopedia of Type Strains, Phase IV (KMG-IV): sequencing the most valuable type-strain genomes for metagenomic binning, comparative biology and taxonomic classification.</title>
        <authorList>
            <person name="Goeker M."/>
        </authorList>
    </citation>
    <scope>NUCLEOTIDE SEQUENCE [LARGE SCALE GENOMIC DNA]</scope>
    <source>
        <strain evidence="1 2">DSM 101599</strain>
    </source>
</reference>
<dbReference type="InterPro" id="IPR036388">
    <property type="entry name" value="WH-like_DNA-bd_sf"/>
</dbReference>
<evidence type="ECO:0000313" key="1">
    <source>
        <dbReference type="EMBL" id="NIJ46437.1"/>
    </source>
</evidence>
<organism evidence="1 2">
    <name type="scientific">Wenyingzhuangia heitensis</name>
    <dbReference type="NCBI Taxonomy" id="1487859"/>
    <lineage>
        <taxon>Bacteria</taxon>
        <taxon>Pseudomonadati</taxon>
        <taxon>Bacteroidota</taxon>
        <taxon>Flavobacteriia</taxon>
        <taxon>Flavobacteriales</taxon>
        <taxon>Flavobacteriaceae</taxon>
        <taxon>Wenyingzhuangia</taxon>
    </lineage>
</organism>
<protein>
    <submittedName>
        <fullName evidence="1">DNA-binding transcriptional regulator GbsR (MarR family)</fullName>
    </submittedName>
</protein>
<proteinExistence type="predicted"/>
<keyword evidence="1" id="KW-0238">DNA-binding</keyword>
<accession>A0ABX0UC82</accession>
<dbReference type="RefSeq" id="WP_167190549.1">
    <property type="nucleotide sequence ID" value="NZ_JAASQL010000006.1"/>
</dbReference>
<dbReference type="EMBL" id="JAASQL010000006">
    <property type="protein sequence ID" value="NIJ46437.1"/>
    <property type="molecule type" value="Genomic_DNA"/>
</dbReference>
<dbReference type="Gene3D" id="1.10.10.10">
    <property type="entry name" value="Winged helix-like DNA-binding domain superfamily/Winged helix DNA-binding domain"/>
    <property type="match status" value="1"/>
</dbReference>
<evidence type="ECO:0000313" key="2">
    <source>
        <dbReference type="Proteomes" id="UP000745859"/>
    </source>
</evidence>
<comment type="caution">
    <text evidence="1">The sequence shown here is derived from an EMBL/GenBank/DDBJ whole genome shotgun (WGS) entry which is preliminary data.</text>
</comment>
<dbReference type="SUPFAM" id="SSF46785">
    <property type="entry name" value="Winged helix' DNA-binding domain"/>
    <property type="match status" value="1"/>
</dbReference>
<sequence length="161" mass="18857">MIEDKKRCQLIEKLGVHFEQKEKIAPVAARIKSYIILNGKKGTTFEELIEKLCASKSTISTHLTHLQGSNKITYFTKIGDRKKYFILNPDSIIQSIDEMISTWTHQRDLHSEVKQFKEDMNHDLEEIEKFDLDFHSDYVEFLNQTITSVLILKEKLINKNN</sequence>
<dbReference type="InterPro" id="IPR036390">
    <property type="entry name" value="WH_DNA-bd_sf"/>
</dbReference>
<name>A0ABX0UC82_9FLAO</name>
<dbReference type="GO" id="GO:0003677">
    <property type="term" value="F:DNA binding"/>
    <property type="evidence" value="ECO:0007669"/>
    <property type="project" value="UniProtKB-KW"/>
</dbReference>
<gene>
    <name evidence="1" type="ORF">FHR24_002924</name>
</gene>
<keyword evidence="2" id="KW-1185">Reference proteome</keyword>